<evidence type="ECO:0000313" key="2">
    <source>
        <dbReference type="EMBL" id="VWD02338.1"/>
    </source>
</evidence>
<comment type="caution">
    <text evidence="2">The sequence shown here is derived from an EMBL/GenBank/DDBJ whole genome shotgun (WGS) entry which is preliminary data.</text>
</comment>
<evidence type="ECO:0000313" key="3">
    <source>
        <dbReference type="Proteomes" id="UP000494120"/>
    </source>
</evidence>
<keyword evidence="3" id="KW-1185">Reference proteome</keyword>
<dbReference type="EMBL" id="CABVQG010000021">
    <property type="protein sequence ID" value="VWD02338.1"/>
    <property type="molecule type" value="Genomic_DNA"/>
</dbReference>
<protein>
    <submittedName>
        <fullName evidence="2">Exported phage protein</fullName>
    </submittedName>
</protein>
<feature type="signal peptide" evidence="1">
    <location>
        <begin position="1"/>
        <end position="17"/>
    </location>
</feature>
<keyword evidence="1" id="KW-0732">Signal</keyword>
<name>A0ABY6Y2P9_9BURK</name>
<gene>
    <name evidence="2" type="ORF">BLA17378_05328</name>
</gene>
<dbReference type="RefSeq" id="WP_174959710.1">
    <property type="nucleotide sequence ID" value="NZ_CABVQG010000021.1"/>
</dbReference>
<proteinExistence type="predicted"/>
<organism evidence="2 3">
    <name type="scientific">Burkholderia aenigmatica</name>
    <dbReference type="NCBI Taxonomy" id="2015348"/>
    <lineage>
        <taxon>Bacteria</taxon>
        <taxon>Pseudomonadati</taxon>
        <taxon>Pseudomonadota</taxon>
        <taxon>Betaproteobacteria</taxon>
        <taxon>Burkholderiales</taxon>
        <taxon>Burkholderiaceae</taxon>
        <taxon>Burkholderia</taxon>
        <taxon>Burkholderia cepacia complex</taxon>
    </lineage>
</organism>
<evidence type="ECO:0000256" key="1">
    <source>
        <dbReference type="SAM" id="SignalP"/>
    </source>
</evidence>
<feature type="chain" id="PRO_5047155221" evidence="1">
    <location>
        <begin position="18"/>
        <end position="121"/>
    </location>
</feature>
<sequence>MKKIVLLAMLVSGAASASEAYIQLSWDTPIGATVDVKYGEILYTGEKCKLPLVHAKDMHRYEYLGGAEHDVGCWANTLSGKALIVTSDGRTSEAYLPVLFRADVNPDRSAKVLAKPTSANN</sequence>
<reference evidence="2 3" key="1">
    <citation type="submission" date="2019-09" db="EMBL/GenBank/DDBJ databases">
        <authorList>
            <person name="Depoorter E."/>
        </authorList>
    </citation>
    <scope>NUCLEOTIDE SEQUENCE [LARGE SCALE GENOMIC DNA]</scope>
    <source>
        <strain evidence="2 3">R-17378</strain>
    </source>
</reference>
<accession>A0ABY6Y2P9</accession>
<dbReference type="Proteomes" id="UP000494120">
    <property type="component" value="Unassembled WGS sequence"/>
</dbReference>